<dbReference type="AlphaFoldDB" id="F1DPN0"/>
<evidence type="ECO:0000256" key="13">
    <source>
        <dbReference type="ARBA" id="ARBA00023136"/>
    </source>
</evidence>
<dbReference type="InterPro" id="IPR044988">
    <property type="entry name" value="MI25_plants"/>
</dbReference>
<evidence type="ECO:0000256" key="3">
    <source>
        <dbReference type="ARBA" id="ARBA00009281"/>
    </source>
</evidence>
<sequence length="190" mass="21569">MTSNDKLRPYLFAFLAFCVLSSKHIIIYNEELLVAISFLAFILFTFSYFGDTVKESLDERRVGIKAELERFFLLKKESLKELAMEHGKVSSLRKGLVSLKSFTRDESEAGAKRSIDALRETLSQQIRQRLSQLSLSSLPLQTKWQERVASSQLGTVLANLEKRGKEGGRGVSWDPKIIERALRLLKGRAS</sequence>
<dbReference type="Pfam" id="PF05405">
    <property type="entry name" value="Mt_ATP-synt_B"/>
    <property type="match status" value="1"/>
</dbReference>
<comment type="subcellular location">
    <subcellularLocation>
        <location evidence="2">Mitochondrion membrane</location>
        <topology evidence="2">Single-pass membrane protein</topology>
    </subcellularLocation>
</comment>
<keyword evidence="17" id="KW-1185">Reference proteome</keyword>
<keyword evidence="6" id="KW-0813">Transport</keyword>
<dbReference type="Proteomes" id="UP000007264">
    <property type="component" value="Mitochondrion"/>
</dbReference>
<keyword evidence="7" id="KW-0138">CF(0)</keyword>
<feature type="transmembrane region" description="Helical" evidence="15">
    <location>
        <begin position="7"/>
        <end position="26"/>
    </location>
</feature>
<feature type="transmembrane region" description="Helical" evidence="15">
    <location>
        <begin position="32"/>
        <end position="50"/>
    </location>
</feature>
<keyword evidence="9" id="KW-0375">Hydrogen ion transport</keyword>
<dbReference type="GO" id="GO:0031966">
    <property type="term" value="C:mitochondrial membrane"/>
    <property type="evidence" value="ECO:0007669"/>
    <property type="project" value="UniProtKB-SubCell"/>
</dbReference>
<keyword evidence="10 15" id="KW-1133">Transmembrane helix</keyword>
<dbReference type="PANTHER" id="PTHR37774">
    <property type="entry name" value="ATP SYNTHASE PROTEIN MI25-RELATED"/>
    <property type="match status" value="1"/>
</dbReference>
<keyword evidence="11" id="KW-0406">Ion transport</keyword>
<dbReference type="InterPro" id="IPR008688">
    <property type="entry name" value="ATP_synth_Bsub_B/MI25"/>
</dbReference>
<keyword evidence="14" id="KW-0066">ATP synthesis</keyword>
<evidence type="ECO:0000256" key="4">
    <source>
        <dbReference type="ARBA" id="ARBA00011648"/>
    </source>
</evidence>
<name>F1DPN0_COCSC</name>
<organism evidence="16 17">
    <name type="scientific">Coccomyxa subellipsoidea (strain C-169)</name>
    <name type="common">Green microalga</name>
    <dbReference type="NCBI Taxonomy" id="574566"/>
    <lineage>
        <taxon>Eukaryota</taxon>
        <taxon>Viridiplantae</taxon>
        <taxon>Chlorophyta</taxon>
        <taxon>core chlorophytes</taxon>
        <taxon>Trebouxiophyceae</taxon>
        <taxon>Trebouxiophyceae incertae sedis</taxon>
        <taxon>Coccomyxaceae</taxon>
        <taxon>Coccomyxa</taxon>
        <taxon>Coccomyxa subellipsoidea</taxon>
    </lineage>
</organism>
<comment type="similarity">
    <text evidence="3">Belongs to the ATPase protein MI25 family.</text>
</comment>
<keyword evidence="13 15" id="KW-0472">Membrane</keyword>
<evidence type="ECO:0000256" key="14">
    <source>
        <dbReference type="ARBA" id="ARBA00023310"/>
    </source>
</evidence>
<accession>F1DPN0</accession>
<dbReference type="EMBL" id="HQ874522">
    <property type="protein sequence ID" value="ADY75470.1"/>
    <property type="molecule type" value="Genomic_DNA"/>
</dbReference>
<evidence type="ECO:0000256" key="1">
    <source>
        <dbReference type="ARBA" id="ARBA00003096"/>
    </source>
</evidence>
<evidence type="ECO:0000313" key="17">
    <source>
        <dbReference type="Proteomes" id="UP000007264"/>
    </source>
</evidence>
<evidence type="ECO:0000256" key="8">
    <source>
        <dbReference type="ARBA" id="ARBA00022692"/>
    </source>
</evidence>
<evidence type="ECO:0000256" key="2">
    <source>
        <dbReference type="ARBA" id="ARBA00004304"/>
    </source>
</evidence>
<evidence type="ECO:0000256" key="9">
    <source>
        <dbReference type="ARBA" id="ARBA00022781"/>
    </source>
</evidence>
<reference evidence="16" key="1">
    <citation type="submission" date="2011-01" db="EMBL/GenBank/DDBJ databases">
        <title>Organelle genomes of Coccomyxa sp. C-169.</title>
        <authorList>
            <person name="Smith D.R."/>
            <person name="Yamada T."/>
            <person name="Grigoriev I.V."/>
            <person name="Van Etten J.L."/>
        </authorList>
    </citation>
    <scope>NUCLEOTIDE SEQUENCE [LARGE SCALE GENOMIC DNA]</scope>
</reference>
<keyword evidence="12 16" id="KW-0496">Mitochondrion</keyword>
<evidence type="ECO:0000256" key="11">
    <source>
        <dbReference type="ARBA" id="ARBA00023065"/>
    </source>
</evidence>
<proteinExistence type="inferred from homology"/>
<gene>
    <name evidence="16" type="primary">atp4</name>
</gene>
<dbReference type="GO" id="GO:0045259">
    <property type="term" value="C:proton-transporting ATP synthase complex"/>
    <property type="evidence" value="ECO:0007669"/>
    <property type="project" value="UniProtKB-KW"/>
</dbReference>
<dbReference type="RefSeq" id="YP_004339028.1">
    <property type="nucleotide sequence ID" value="NC_015316.1"/>
</dbReference>
<dbReference type="PANTHER" id="PTHR37774:SF4">
    <property type="entry name" value="ATP SYNTHASE PROTEIN MI25"/>
    <property type="match status" value="1"/>
</dbReference>
<evidence type="ECO:0000256" key="6">
    <source>
        <dbReference type="ARBA" id="ARBA00022448"/>
    </source>
</evidence>
<dbReference type="GO" id="GO:0015986">
    <property type="term" value="P:proton motive force-driven ATP synthesis"/>
    <property type="evidence" value="ECO:0007669"/>
    <property type="project" value="InterPro"/>
</dbReference>
<evidence type="ECO:0000256" key="12">
    <source>
        <dbReference type="ARBA" id="ARBA00023128"/>
    </source>
</evidence>
<evidence type="ECO:0000313" key="16">
    <source>
        <dbReference type="EMBL" id="ADY75470.1"/>
    </source>
</evidence>
<protein>
    <recommendedName>
        <fullName evidence="5">ATP synthase protein MI25</fullName>
    </recommendedName>
</protein>
<dbReference type="KEGG" id="csl:CospCoM_p23"/>
<evidence type="ECO:0000256" key="7">
    <source>
        <dbReference type="ARBA" id="ARBA00022547"/>
    </source>
</evidence>
<evidence type="ECO:0000256" key="5">
    <source>
        <dbReference type="ARBA" id="ARBA00017388"/>
    </source>
</evidence>
<dbReference type="GeneID" id="10358537"/>
<evidence type="ECO:0000256" key="15">
    <source>
        <dbReference type="SAM" id="Phobius"/>
    </source>
</evidence>
<keyword evidence="8 15" id="KW-0812">Transmembrane</keyword>
<evidence type="ECO:0000256" key="10">
    <source>
        <dbReference type="ARBA" id="ARBA00022989"/>
    </source>
</evidence>
<comment type="subunit">
    <text evidence="4">F-type ATPases have 2 components, CF(1) - the catalytic core - and CF(0) - the membrane proton channel. CF(1) has five subunits: alpha(3), beta(3), gamma(1), delta(1), epsilon(1). CF(0) has three main subunits: a, b and c.</text>
</comment>
<dbReference type="STRING" id="574566.F1DPN0"/>
<comment type="function">
    <text evidence="1">This is one of the chains of the nonenzymatic component (CF(0) subunit) of the mitochondrial ATPase complex.</text>
</comment>
<geneLocation type="mitochondrion" evidence="16"/>
<dbReference type="GO" id="GO:0015078">
    <property type="term" value="F:proton transmembrane transporter activity"/>
    <property type="evidence" value="ECO:0007669"/>
    <property type="project" value="InterPro"/>
</dbReference>